<proteinExistence type="predicted"/>
<name>A0A921IN40_9ACTN</name>
<evidence type="ECO:0000313" key="8">
    <source>
        <dbReference type="Proteomes" id="UP000746751"/>
    </source>
</evidence>
<accession>A0A921IN40</accession>
<evidence type="ECO:0000256" key="2">
    <source>
        <dbReference type="ARBA" id="ARBA00022475"/>
    </source>
</evidence>
<dbReference type="InterPro" id="IPR003740">
    <property type="entry name" value="YitT"/>
</dbReference>
<organism evidence="7 8">
    <name type="scientific">Collinsella ihumii</name>
    <dbReference type="NCBI Taxonomy" id="1720204"/>
    <lineage>
        <taxon>Bacteria</taxon>
        <taxon>Bacillati</taxon>
        <taxon>Actinomycetota</taxon>
        <taxon>Coriobacteriia</taxon>
        <taxon>Coriobacteriales</taxon>
        <taxon>Coriobacteriaceae</taxon>
        <taxon>Collinsella</taxon>
    </lineage>
</organism>
<comment type="subcellular location">
    <subcellularLocation>
        <location evidence="1">Cell membrane</location>
        <topology evidence="1">Multi-pass membrane protein</topology>
    </subcellularLocation>
</comment>
<gene>
    <name evidence="7" type="ORF">K8U80_03320</name>
</gene>
<evidence type="ECO:0000313" key="7">
    <source>
        <dbReference type="EMBL" id="HJG30410.1"/>
    </source>
</evidence>
<keyword evidence="3 6" id="KW-0812">Transmembrane</keyword>
<feature type="transmembrane region" description="Helical" evidence="6">
    <location>
        <begin position="114"/>
        <end position="135"/>
    </location>
</feature>
<dbReference type="PANTHER" id="PTHR33545:SF9">
    <property type="entry name" value="UPF0750 MEMBRANE PROTEIN YITE"/>
    <property type="match status" value="1"/>
</dbReference>
<dbReference type="EMBL" id="DYVF01000025">
    <property type="protein sequence ID" value="HJG30410.1"/>
    <property type="molecule type" value="Genomic_DNA"/>
</dbReference>
<evidence type="ECO:0000256" key="5">
    <source>
        <dbReference type="ARBA" id="ARBA00023136"/>
    </source>
</evidence>
<feature type="transmembrane region" description="Helical" evidence="6">
    <location>
        <begin position="56"/>
        <end position="77"/>
    </location>
</feature>
<keyword evidence="5 6" id="KW-0472">Membrane</keyword>
<reference evidence="7" key="1">
    <citation type="journal article" date="2021" name="PeerJ">
        <title>Extensive microbial diversity within the chicken gut microbiome revealed by metagenomics and culture.</title>
        <authorList>
            <person name="Gilroy R."/>
            <person name="Ravi A."/>
            <person name="Getino M."/>
            <person name="Pursley I."/>
            <person name="Horton D.L."/>
            <person name="Alikhan N.F."/>
            <person name="Baker D."/>
            <person name="Gharbi K."/>
            <person name="Hall N."/>
            <person name="Watson M."/>
            <person name="Adriaenssens E.M."/>
            <person name="Foster-Nyarko E."/>
            <person name="Jarju S."/>
            <person name="Secka A."/>
            <person name="Antonio M."/>
            <person name="Oren A."/>
            <person name="Chaudhuri R.R."/>
            <person name="La Ragione R."/>
            <person name="Hildebrand F."/>
            <person name="Pallen M.J."/>
        </authorList>
    </citation>
    <scope>NUCLEOTIDE SEQUENCE</scope>
    <source>
        <strain evidence="7">ChiGjej2B2-7701</strain>
    </source>
</reference>
<keyword evidence="4 6" id="KW-1133">Transmembrane helix</keyword>
<dbReference type="AlphaFoldDB" id="A0A921IN40"/>
<evidence type="ECO:0000256" key="1">
    <source>
        <dbReference type="ARBA" id="ARBA00004651"/>
    </source>
</evidence>
<protein>
    <submittedName>
        <fullName evidence="7">YitT family protein</fullName>
    </submittedName>
</protein>
<feature type="transmembrane region" description="Helical" evidence="6">
    <location>
        <begin position="84"/>
        <end position="102"/>
    </location>
</feature>
<evidence type="ECO:0000256" key="6">
    <source>
        <dbReference type="SAM" id="Phobius"/>
    </source>
</evidence>
<dbReference type="PANTHER" id="PTHR33545">
    <property type="entry name" value="UPF0750 MEMBRANE PROTEIN YITT-RELATED"/>
    <property type="match status" value="1"/>
</dbReference>
<dbReference type="Pfam" id="PF02588">
    <property type="entry name" value="YitT_membrane"/>
    <property type="match status" value="1"/>
</dbReference>
<evidence type="ECO:0000256" key="3">
    <source>
        <dbReference type="ARBA" id="ARBA00022692"/>
    </source>
</evidence>
<dbReference type="GO" id="GO:0005886">
    <property type="term" value="C:plasma membrane"/>
    <property type="evidence" value="ECO:0007669"/>
    <property type="project" value="UniProtKB-SubCell"/>
</dbReference>
<dbReference type="Proteomes" id="UP000746751">
    <property type="component" value="Unassembled WGS sequence"/>
</dbReference>
<evidence type="ECO:0000256" key="4">
    <source>
        <dbReference type="ARBA" id="ARBA00022989"/>
    </source>
</evidence>
<sequence length="215" mass="22538">MLRTRLASLDRHDLLRRFVLIVVGSGILTFGIHNIHQVVGITEGGVIGALLLANHWLGIPSSIVSPVLDILCYAVALRLLGAGFLGWSAVSSAFIAGFYAIWEQLPHLLPDLSAWPLVAAVAGGLFVGVGAGLVVRGGASAGGDDALALSIQKVSGWRLSRCYLVTDLSVLLLSLSYIPVTSIVYSLITVFISSPLIDVIVGMGSDEPANEPQVA</sequence>
<dbReference type="InterPro" id="IPR051461">
    <property type="entry name" value="UPF0750_membrane"/>
</dbReference>
<feature type="transmembrane region" description="Helical" evidence="6">
    <location>
        <begin position="18"/>
        <end position="36"/>
    </location>
</feature>
<comment type="caution">
    <text evidence="7">The sequence shown here is derived from an EMBL/GenBank/DDBJ whole genome shotgun (WGS) entry which is preliminary data.</text>
</comment>
<keyword evidence="2" id="KW-1003">Cell membrane</keyword>
<reference evidence="7" key="2">
    <citation type="submission" date="2021-09" db="EMBL/GenBank/DDBJ databases">
        <authorList>
            <person name="Gilroy R."/>
        </authorList>
    </citation>
    <scope>NUCLEOTIDE SEQUENCE</scope>
    <source>
        <strain evidence="7">ChiGjej2B2-7701</strain>
    </source>
</reference>